<evidence type="ECO:0000313" key="4">
    <source>
        <dbReference type="Proteomes" id="UP001151760"/>
    </source>
</evidence>
<name>A0ABQ5GSK0_9ASTR</name>
<evidence type="ECO:0000259" key="2">
    <source>
        <dbReference type="Pfam" id="PF07727"/>
    </source>
</evidence>
<dbReference type="Pfam" id="PF07727">
    <property type="entry name" value="RVT_2"/>
    <property type="match status" value="1"/>
</dbReference>
<accession>A0ABQ5GSK0</accession>
<sequence length="519" mass="59152">MITKRGRRLQEIWFAAYYVWWHVQEGLKSRGSIEDSTKDVDWVSAMQDELDQFARLKVWRLVPRPEGKTIIKTKWIFKNKKDESSLVNQNKARLVVIGYCQQEGIDYDETFAPVARFKAIRLFLAYVAHKDLTVFQMDIKMAFLNGILKEEVYVGQPPGFVSKQYLDHVYALDKALYGLKQAPQAWYDKPSDEEDDNEVRLNDDDDDNDDEDNDDDDDDADNQDDDEQDDGQDDEDKDDVNEQTDSDNDGDDFVHPKLSNQDQEIIHNEEESDEEIQGTNVEEEELDEEETNDEDEANELYRDVNVNLEGRDIEMTDAQQTNVQTTQISHENKIKAHVLQDLANNEKTVIVQLNSRVGGGGGDLAVSVIGFRTFVGVVEHYAGGILWWATIAVGIGRIGEAVREGGVNGKGLLTDRDRVEWTNEGEERDWAERSREKREEERAECGRDERRRGKEHRGVIGGGKGREAEGMEREEGYCRWRGRGRRGWRERAGRGGGAGEGRGGRDEGPERGRGGDGRS</sequence>
<feature type="compositionally biased region" description="Basic and acidic residues" evidence="1">
    <location>
        <begin position="428"/>
        <end position="478"/>
    </location>
</feature>
<evidence type="ECO:0000256" key="1">
    <source>
        <dbReference type="SAM" id="MobiDB-lite"/>
    </source>
</evidence>
<feature type="region of interest" description="Disordered" evidence="1">
    <location>
        <begin position="423"/>
        <end position="519"/>
    </location>
</feature>
<organism evidence="3 4">
    <name type="scientific">Tanacetum coccineum</name>
    <dbReference type="NCBI Taxonomy" id="301880"/>
    <lineage>
        <taxon>Eukaryota</taxon>
        <taxon>Viridiplantae</taxon>
        <taxon>Streptophyta</taxon>
        <taxon>Embryophyta</taxon>
        <taxon>Tracheophyta</taxon>
        <taxon>Spermatophyta</taxon>
        <taxon>Magnoliopsida</taxon>
        <taxon>eudicotyledons</taxon>
        <taxon>Gunneridae</taxon>
        <taxon>Pentapetalae</taxon>
        <taxon>asterids</taxon>
        <taxon>campanulids</taxon>
        <taxon>Asterales</taxon>
        <taxon>Asteraceae</taxon>
        <taxon>Asteroideae</taxon>
        <taxon>Anthemideae</taxon>
        <taxon>Anthemidinae</taxon>
        <taxon>Tanacetum</taxon>
    </lineage>
</organism>
<proteinExistence type="predicted"/>
<dbReference type="InterPro" id="IPR013103">
    <property type="entry name" value="RVT_2"/>
</dbReference>
<reference evidence="3" key="1">
    <citation type="journal article" date="2022" name="Int. J. Mol. Sci.">
        <title>Draft Genome of Tanacetum Coccineum: Genomic Comparison of Closely Related Tanacetum-Family Plants.</title>
        <authorList>
            <person name="Yamashiro T."/>
            <person name="Shiraishi A."/>
            <person name="Nakayama K."/>
            <person name="Satake H."/>
        </authorList>
    </citation>
    <scope>NUCLEOTIDE SEQUENCE</scope>
</reference>
<comment type="caution">
    <text evidence="3">The sequence shown here is derived from an EMBL/GenBank/DDBJ whole genome shotgun (WGS) entry which is preliminary data.</text>
</comment>
<feature type="compositionally biased region" description="Acidic residues" evidence="1">
    <location>
        <begin position="270"/>
        <end position="297"/>
    </location>
</feature>
<feature type="region of interest" description="Disordered" evidence="1">
    <location>
        <begin position="187"/>
        <end position="297"/>
    </location>
</feature>
<feature type="compositionally biased region" description="Basic and acidic residues" evidence="1">
    <location>
        <begin position="502"/>
        <end position="519"/>
    </location>
</feature>
<gene>
    <name evidence="3" type="ORF">Tco_1044995</name>
</gene>
<feature type="domain" description="Reverse transcriptase Ty1/copia-type" evidence="2">
    <location>
        <begin position="57"/>
        <end position="191"/>
    </location>
</feature>
<protein>
    <submittedName>
        <fullName evidence="3">Retrovirus-related pol polyprotein from transposon TNT 1-94</fullName>
    </submittedName>
</protein>
<dbReference type="EMBL" id="BQNB010018787">
    <property type="protein sequence ID" value="GJT78270.1"/>
    <property type="molecule type" value="Genomic_DNA"/>
</dbReference>
<reference evidence="3" key="2">
    <citation type="submission" date="2022-01" db="EMBL/GenBank/DDBJ databases">
        <authorList>
            <person name="Yamashiro T."/>
            <person name="Shiraishi A."/>
            <person name="Satake H."/>
            <person name="Nakayama K."/>
        </authorList>
    </citation>
    <scope>NUCLEOTIDE SEQUENCE</scope>
</reference>
<keyword evidence="4" id="KW-1185">Reference proteome</keyword>
<evidence type="ECO:0000313" key="3">
    <source>
        <dbReference type="EMBL" id="GJT78270.1"/>
    </source>
</evidence>
<feature type="compositionally biased region" description="Acidic residues" evidence="1">
    <location>
        <begin position="191"/>
        <end position="251"/>
    </location>
</feature>
<dbReference type="Proteomes" id="UP001151760">
    <property type="component" value="Unassembled WGS sequence"/>
</dbReference>